<dbReference type="InterPro" id="IPR036084">
    <property type="entry name" value="Ser_inhib-like_sf"/>
</dbReference>
<dbReference type="Proteomes" id="UP000837857">
    <property type="component" value="Chromosome 15"/>
</dbReference>
<gene>
    <name evidence="1" type="ORF">IPOD504_LOCUS4650</name>
</gene>
<reference evidence="1" key="1">
    <citation type="submission" date="2022-03" db="EMBL/GenBank/DDBJ databases">
        <authorList>
            <person name="Martin H S."/>
        </authorList>
    </citation>
    <scope>NUCLEOTIDE SEQUENCE</scope>
</reference>
<dbReference type="EMBL" id="OW152827">
    <property type="protein sequence ID" value="CAH2044247.1"/>
    <property type="molecule type" value="Genomic_DNA"/>
</dbReference>
<dbReference type="SUPFAM" id="SSF57567">
    <property type="entry name" value="Serine protease inhibitors"/>
    <property type="match status" value="1"/>
</dbReference>
<feature type="non-terminal residue" evidence="1">
    <location>
        <position position="1"/>
    </location>
</feature>
<name>A0ABN8I2G8_9NEOP</name>
<proteinExistence type="predicted"/>
<evidence type="ECO:0000313" key="1">
    <source>
        <dbReference type="EMBL" id="CAH2044247.1"/>
    </source>
</evidence>
<keyword evidence="2" id="KW-1185">Reference proteome</keyword>
<sequence>MLKKECPHDEVHRSCSFYEEYTCWETEQRTNRVKIIPKRLLHCRSGCYCKRGLVRSYPQGPCLLAMTCRNQELQELLNRLPPAFDRFR</sequence>
<protein>
    <submittedName>
        <fullName evidence="1">Uncharacterized protein</fullName>
    </submittedName>
</protein>
<accession>A0ABN8I2G8</accession>
<evidence type="ECO:0000313" key="2">
    <source>
        <dbReference type="Proteomes" id="UP000837857"/>
    </source>
</evidence>
<organism evidence="1 2">
    <name type="scientific">Iphiclides podalirius</name>
    <name type="common">scarce swallowtail</name>
    <dbReference type="NCBI Taxonomy" id="110791"/>
    <lineage>
        <taxon>Eukaryota</taxon>
        <taxon>Metazoa</taxon>
        <taxon>Ecdysozoa</taxon>
        <taxon>Arthropoda</taxon>
        <taxon>Hexapoda</taxon>
        <taxon>Insecta</taxon>
        <taxon>Pterygota</taxon>
        <taxon>Neoptera</taxon>
        <taxon>Endopterygota</taxon>
        <taxon>Lepidoptera</taxon>
        <taxon>Glossata</taxon>
        <taxon>Ditrysia</taxon>
        <taxon>Papilionoidea</taxon>
        <taxon>Papilionidae</taxon>
        <taxon>Papilioninae</taxon>
        <taxon>Iphiclides</taxon>
    </lineage>
</organism>
<dbReference type="Gene3D" id="2.10.25.10">
    <property type="entry name" value="Laminin"/>
    <property type="match status" value="1"/>
</dbReference>